<reference evidence="1" key="1">
    <citation type="submission" date="2019-04" db="EMBL/GenBank/DDBJ databases">
        <title>An insight into the mialome of Ixodes scapularis.</title>
        <authorList>
            <person name="Ribeiro J.M."/>
            <person name="Mather T.N."/>
            <person name="Karim S."/>
        </authorList>
    </citation>
    <scope>NUCLEOTIDE SEQUENCE</scope>
</reference>
<evidence type="ECO:0000313" key="1">
    <source>
        <dbReference type="EMBL" id="MOY41767.1"/>
    </source>
</evidence>
<organism evidence="1">
    <name type="scientific">Ixodes scapularis</name>
    <name type="common">Black-legged tick</name>
    <name type="synonym">Deer tick</name>
    <dbReference type="NCBI Taxonomy" id="6945"/>
    <lineage>
        <taxon>Eukaryota</taxon>
        <taxon>Metazoa</taxon>
        <taxon>Ecdysozoa</taxon>
        <taxon>Arthropoda</taxon>
        <taxon>Chelicerata</taxon>
        <taxon>Arachnida</taxon>
        <taxon>Acari</taxon>
        <taxon>Parasitiformes</taxon>
        <taxon>Ixodida</taxon>
        <taxon>Ixodoidea</taxon>
        <taxon>Ixodidae</taxon>
        <taxon>Ixodinae</taxon>
        <taxon>Ixodes</taxon>
    </lineage>
</organism>
<name>A0A4D5S0Z8_IXOSC</name>
<sequence length="176" mass="19252">MDRPSSSPLPVHLLAVLCWDDAVLCRAAGRSSLQCGGHQASRMTKRDTWCTGQETCSRTDVLVLPFSRGSSSFSDDCSSARGQATPGPVALGVARGAAAASRFLLVAGPCTPCTLVRGGKGGSNSWWETVYWLPTWTARVSIHSLMCVHVPIFPFCRLRENQFVPRQERGWLWWGQ</sequence>
<protein>
    <submittedName>
        <fullName evidence="1">Putative secreted protein</fullName>
    </submittedName>
</protein>
<dbReference type="EMBL" id="GHJT01007796">
    <property type="protein sequence ID" value="MOY41767.1"/>
    <property type="molecule type" value="Transcribed_RNA"/>
</dbReference>
<dbReference type="AlphaFoldDB" id="A0A4D5S0Z8"/>
<proteinExistence type="predicted"/>
<accession>A0A4D5S0Z8</accession>